<dbReference type="STRING" id="1129793.GPLA_2594"/>
<organism evidence="4 5">
    <name type="scientific">Paraglaciecola polaris LMG 21857</name>
    <dbReference type="NCBI Taxonomy" id="1129793"/>
    <lineage>
        <taxon>Bacteria</taxon>
        <taxon>Pseudomonadati</taxon>
        <taxon>Pseudomonadota</taxon>
        <taxon>Gammaproteobacteria</taxon>
        <taxon>Alteromonadales</taxon>
        <taxon>Alteromonadaceae</taxon>
        <taxon>Paraglaciecola</taxon>
    </lineage>
</organism>
<dbReference type="EMBL" id="BAER01000064">
    <property type="protein sequence ID" value="GAC33492.1"/>
    <property type="molecule type" value="Genomic_DNA"/>
</dbReference>
<dbReference type="Gene3D" id="3.10.560.10">
    <property type="entry name" value="Outer membrane lipoprotein wza domain like"/>
    <property type="match status" value="1"/>
</dbReference>
<dbReference type="AlphaFoldDB" id="K6ZT82"/>
<evidence type="ECO:0000256" key="1">
    <source>
        <dbReference type="SAM" id="SignalP"/>
    </source>
</evidence>
<sequence length="244" mass="27145">MKSYLTLAALAACFLSAELRAEVTLTWGDESYTYPSSIRLSDALAPLADQNNIYWPAAALYQSNSEVEKTRQALLDNLNIIKKRFSADDTSLLSATDQLMQVVSSWQVAKRSPIAIDIDLARIQPAKNPLLIDERYILSAGSRSKTVFIFGAVEQTLVVAHQPHTDVSEYVASSARISAANQDYVYIIQTDGRAILTPSAYWNKQHQEAMPGSMLFVPFKESLFHPEFEKINTLLVSLATNRVL</sequence>
<dbReference type="InterPro" id="IPR010425">
    <property type="entry name" value="Caps_synth_GfcC-like_C"/>
</dbReference>
<name>K6ZT82_9ALTE</name>
<feature type="chain" id="PRO_5003898624" evidence="1">
    <location>
        <begin position="22"/>
        <end position="244"/>
    </location>
</feature>
<protein>
    <submittedName>
        <fullName evidence="4">Uncharacterized protein</fullName>
    </submittedName>
</protein>
<dbReference type="Proteomes" id="UP000006322">
    <property type="component" value="Unassembled WGS sequence"/>
</dbReference>
<reference evidence="5" key="1">
    <citation type="journal article" date="2014" name="Environ. Microbiol.">
        <title>Comparative genomics of the marine bacterial genus Glaciecola reveals the high degree of genomic diversity and genomic characteristic for cold adaptation.</title>
        <authorList>
            <person name="Qin Q.L."/>
            <person name="Xie B.B."/>
            <person name="Yu Y."/>
            <person name="Shu Y.L."/>
            <person name="Rong J.C."/>
            <person name="Zhang Y.J."/>
            <person name="Zhao D.L."/>
            <person name="Chen X.L."/>
            <person name="Zhang X.Y."/>
            <person name="Chen B."/>
            <person name="Zhou B.C."/>
            <person name="Zhang Y.Z."/>
        </authorList>
    </citation>
    <scope>NUCLEOTIDE SEQUENCE [LARGE SCALE GENOMIC DNA]</scope>
    <source>
        <strain evidence="5">LMG 21857</strain>
    </source>
</reference>
<dbReference type="Pfam" id="PF20616">
    <property type="entry name" value="Caps_syn_GfcC_N"/>
    <property type="match status" value="1"/>
</dbReference>
<accession>K6ZT82</accession>
<evidence type="ECO:0000259" key="2">
    <source>
        <dbReference type="Pfam" id="PF06251"/>
    </source>
</evidence>
<keyword evidence="1" id="KW-0732">Signal</keyword>
<proteinExistence type="predicted"/>
<evidence type="ECO:0000313" key="5">
    <source>
        <dbReference type="Proteomes" id="UP000006322"/>
    </source>
</evidence>
<dbReference type="Pfam" id="PF06251">
    <property type="entry name" value="Caps_syn_GfcC_C"/>
    <property type="match status" value="1"/>
</dbReference>
<evidence type="ECO:0000259" key="3">
    <source>
        <dbReference type="Pfam" id="PF20616"/>
    </source>
</evidence>
<gene>
    <name evidence="4" type="ORF">GPLA_2594</name>
</gene>
<feature type="domain" description="Capsule biosynthesis GfcC-like C-terminal" evidence="2">
    <location>
        <begin position="159"/>
        <end position="243"/>
    </location>
</feature>
<keyword evidence="5" id="KW-1185">Reference proteome</keyword>
<dbReference type="OrthoDB" id="5814422at2"/>
<comment type="caution">
    <text evidence="4">The sequence shown here is derived from an EMBL/GenBank/DDBJ whole genome shotgun (WGS) entry which is preliminary data.</text>
</comment>
<dbReference type="InterPro" id="IPR046459">
    <property type="entry name" value="Caps_syn_GfcC_N"/>
</dbReference>
<dbReference type="RefSeq" id="WP_007105270.1">
    <property type="nucleotide sequence ID" value="NZ_BAER01000064.1"/>
</dbReference>
<feature type="domain" description="Capsule biosynthesis GfcC-like N-terminal" evidence="3">
    <location>
        <begin position="29"/>
        <end position="138"/>
    </location>
</feature>
<feature type="signal peptide" evidence="1">
    <location>
        <begin position="1"/>
        <end position="21"/>
    </location>
</feature>
<evidence type="ECO:0000313" key="4">
    <source>
        <dbReference type="EMBL" id="GAC33492.1"/>
    </source>
</evidence>